<keyword evidence="5" id="KW-1185">Reference proteome</keyword>
<dbReference type="OrthoDB" id="78947at2759"/>
<dbReference type="PANTHER" id="PTHR12452">
    <property type="entry name" value="42-9-9 PROTEIN-RELATED"/>
    <property type="match status" value="1"/>
</dbReference>
<dbReference type="Pfam" id="PF06110">
    <property type="entry name" value="TXD17-like_Trx"/>
    <property type="match status" value="1"/>
</dbReference>
<dbReference type="GO" id="GO:0005829">
    <property type="term" value="C:cytosol"/>
    <property type="evidence" value="ECO:0007669"/>
    <property type="project" value="TreeGrafter"/>
</dbReference>
<dbReference type="EMBL" id="KZ988597">
    <property type="protein sequence ID" value="RKP11886.1"/>
    <property type="molecule type" value="Genomic_DNA"/>
</dbReference>
<protein>
    <recommendedName>
        <fullName evidence="3">Thioredoxin domain-containing protein</fullName>
    </recommendedName>
</protein>
<sequence length="214" mass="23501">MYLMGSCQSQDNGVKPLPADLLSVLPTPVPAHAQSRQVDGGVVEECIYFMDEEYKIYDRCEHPSGAEEEEGGELDALDEEDMEGEGDGGEGGSDMLTINPDSKFTFVEIPRPEDLDETLVSLQPGKWHPILFYADIEPSTGQSWCSDCVKAVEPIQSSLEKATNISQVILCPVGPKSTWKDPQHRYRNLPGLQLTGVPTLALWKKSPSVIYTTG</sequence>
<evidence type="ECO:0000259" key="3">
    <source>
        <dbReference type="Pfam" id="PF06110"/>
    </source>
</evidence>
<proteinExistence type="inferred from homology"/>
<accession>A0A4P9XZG7</accession>
<dbReference type="Proteomes" id="UP000267251">
    <property type="component" value="Unassembled WGS sequence"/>
</dbReference>
<comment type="similarity">
    <text evidence="1">Belongs to the thioredoxin family.</text>
</comment>
<dbReference type="Gene3D" id="3.40.30.10">
    <property type="entry name" value="Glutaredoxin"/>
    <property type="match status" value="1"/>
</dbReference>
<feature type="compositionally biased region" description="Acidic residues" evidence="2">
    <location>
        <begin position="66"/>
        <end position="88"/>
    </location>
</feature>
<dbReference type="PANTHER" id="PTHR12452:SF0">
    <property type="entry name" value="THIOREDOXIN DOMAIN-CONTAINING PROTEIN 17"/>
    <property type="match status" value="1"/>
</dbReference>
<reference evidence="5" key="1">
    <citation type="journal article" date="2018" name="Nat. Microbiol.">
        <title>Leveraging single-cell genomics to expand the fungal tree of life.</title>
        <authorList>
            <person name="Ahrendt S.R."/>
            <person name="Quandt C.A."/>
            <person name="Ciobanu D."/>
            <person name="Clum A."/>
            <person name="Salamov A."/>
            <person name="Andreopoulos B."/>
            <person name="Cheng J.F."/>
            <person name="Woyke T."/>
            <person name="Pelin A."/>
            <person name="Henrissat B."/>
            <person name="Reynolds N.K."/>
            <person name="Benny G.L."/>
            <person name="Smith M.E."/>
            <person name="James T.Y."/>
            <person name="Grigoriev I.V."/>
        </authorList>
    </citation>
    <scope>NUCLEOTIDE SEQUENCE [LARGE SCALE GENOMIC DNA]</scope>
</reference>
<feature type="domain" description="Thioredoxin" evidence="3">
    <location>
        <begin position="115"/>
        <end position="206"/>
    </location>
</feature>
<evidence type="ECO:0000313" key="4">
    <source>
        <dbReference type="EMBL" id="RKP11886.1"/>
    </source>
</evidence>
<dbReference type="InterPro" id="IPR010357">
    <property type="entry name" value="TXNDC17_dom"/>
</dbReference>
<dbReference type="GO" id="GO:0047134">
    <property type="term" value="F:protein-disulfide reductase [NAD(P)H] activity"/>
    <property type="evidence" value="ECO:0007669"/>
    <property type="project" value="InterPro"/>
</dbReference>
<dbReference type="AlphaFoldDB" id="A0A4P9XZG7"/>
<dbReference type="SUPFAM" id="SSF52833">
    <property type="entry name" value="Thioredoxin-like"/>
    <property type="match status" value="1"/>
</dbReference>
<name>A0A4P9XZG7_9FUNG</name>
<dbReference type="InterPro" id="IPR045108">
    <property type="entry name" value="TXNDC17-like"/>
</dbReference>
<evidence type="ECO:0000313" key="5">
    <source>
        <dbReference type="Proteomes" id="UP000267251"/>
    </source>
</evidence>
<dbReference type="InterPro" id="IPR036249">
    <property type="entry name" value="Thioredoxin-like_sf"/>
</dbReference>
<evidence type="ECO:0000256" key="2">
    <source>
        <dbReference type="SAM" id="MobiDB-lite"/>
    </source>
</evidence>
<gene>
    <name evidence="4" type="ORF">BJ684DRAFT_21538</name>
</gene>
<evidence type="ECO:0000256" key="1">
    <source>
        <dbReference type="ARBA" id="ARBA00008987"/>
    </source>
</evidence>
<organism evidence="4 5">
    <name type="scientific">Piptocephalis cylindrospora</name>
    <dbReference type="NCBI Taxonomy" id="1907219"/>
    <lineage>
        <taxon>Eukaryota</taxon>
        <taxon>Fungi</taxon>
        <taxon>Fungi incertae sedis</taxon>
        <taxon>Zoopagomycota</taxon>
        <taxon>Zoopagomycotina</taxon>
        <taxon>Zoopagomycetes</taxon>
        <taxon>Zoopagales</taxon>
        <taxon>Piptocephalidaceae</taxon>
        <taxon>Piptocephalis</taxon>
    </lineage>
</organism>
<feature type="region of interest" description="Disordered" evidence="2">
    <location>
        <begin position="64"/>
        <end position="99"/>
    </location>
</feature>